<sequence>MKKRSPLLVCAGLVILSTLLLCASVHSEGQEATGHGMIMPQDATPPELLQPQLAFPGEFDLEACEQDCRSKFGVDPYFFGGGSGMDTSVWRLFTICIQDCNRKYWKDYDRRMKKLGDPEKEDE</sequence>
<proteinExistence type="predicted"/>
<name>A0A7C4EV03_9BACT</name>
<protein>
    <submittedName>
        <fullName evidence="2">Uncharacterized protein</fullName>
    </submittedName>
</protein>
<evidence type="ECO:0000313" key="2">
    <source>
        <dbReference type="EMBL" id="HGH61830.1"/>
    </source>
</evidence>
<reference evidence="2" key="1">
    <citation type="journal article" date="2020" name="mSystems">
        <title>Genome- and Community-Level Interaction Insights into Carbon Utilization and Element Cycling Functions of Hydrothermarchaeota in Hydrothermal Sediment.</title>
        <authorList>
            <person name="Zhou Z."/>
            <person name="Liu Y."/>
            <person name="Xu W."/>
            <person name="Pan J."/>
            <person name="Luo Z.H."/>
            <person name="Li M."/>
        </authorList>
    </citation>
    <scope>NUCLEOTIDE SEQUENCE [LARGE SCALE GENOMIC DNA]</scope>
    <source>
        <strain evidence="2">SpSt-769</strain>
    </source>
</reference>
<gene>
    <name evidence="2" type="ORF">ENV54_11095</name>
</gene>
<keyword evidence="1" id="KW-0732">Signal</keyword>
<feature type="signal peptide" evidence="1">
    <location>
        <begin position="1"/>
        <end position="23"/>
    </location>
</feature>
<feature type="chain" id="PRO_5027917730" evidence="1">
    <location>
        <begin position="24"/>
        <end position="123"/>
    </location>
</feature>
<evidence type="ECO:0000256" key="1">
    <source>
        <dbReference type="SAM" id="SignalP"/>
    </source>
</evidence>
<dbReference type="AlphaFoldDB" id="A0A7C4EV03"/>
<dbReference type="EMBL" id="DTGT01000361">
    <property type="protein sequence ID" value="HGH61830.1"/>
    <property type="molecule type" value="Genomic_DNA"/>
</dbReference>
<organism evidence="2">
    <name type="scientific">Desulfomonile tiedjei</name>
    <dbReference type="NCBI Taxonomy" id="2358"/>
    <lineage>
        <taxon>Bacteria</taxon>
        <taxon>Pseudomonadati</taxon>
        <taxon>Thermodesulfobacteriota</taxon>
        <taxon>Desulfomonilia</taxon>
        <taxon>Desulfomonilales</taxon>
        <taxon>Desulfomonilaceae</taxon>
        <taxon>Desulfomonile</taxon>
    </lineage>
</organism>
<accession>A0A7C4EV03</accession>
<comment type="caution">
    <text evidence="2">The sequence shown here is derived from an EMBL/GenBank/DDBJ whole genome shotgun (WGS) entry which is preliminary data.</text>
</comment>